<name>A0A263BSU6_9BACI</name>
<dbReference type="AlphaFoldDB" id="A0A263BSU6"/>
<gene>
    <name evidence="2" type="ORF">CIB95_11150</name>
</gene>
<keyword evidence="1" id="KW-0472">Membrane</keyword>
<reference evidence="2 3" key="2">
    <citation type="submission" date="2017-09" db="EMBL/GenBank/DDBJ databases">
        <title>Bacillus patelloidae sp. nov., isolated from the intestinal tract of a marine limpet.</title>
        <authorList>
            <person name="Liu R."/>
            <person name="Dong C."/>
            <person name="Shao Z."/>
        </authorList>
    </citation>
    <scope>NUCLEOTIDE SEQUENCE [LARGE SCALE GENOMIC DNA]</scope>
    <source>
        <strain evidence="2 3">SA5d-4</strain>
    </source>
</reference>
<reference evidence="3" key="1">
    <citation type="submission" date="2017-08" db="EMBL/GenBank/DDBJ databases">
        <authorList>
            <person name="Huang Z."/>
        </authorList>
    </citation>
    <scope>NUCLEOTIDE SEQUENCE [LARGE SCALE GENOMIC DNA]</scope>
    <source>
        <strain evidence="3">SA5d-4</strain>
    </source>
</reference>
<organism evidence="2 3">
    <name type="scientific">Lottiidibacillus patelloidae</name>
    <dbReference type="NCBI Taxonomy" id="2670334"/>
    <lineage>
        <taxon>Bacteria</taxon>
        <taxon>Bacillati</taxon>
        <taxon>Bacillota</taxon>
        <taxon>Bacilli</taxon>
        <taxon>Bacillales</taxon>
        <taxon>Bacillaceae</taxon>
        <taxon>Lottiidibacillus</taxon>
    </lineage>
</organism>
<dbReference type="EMBL" id="NPIA01000005">
    <property type="protein sequence ID" value="OZM56769.1"/>
    <property type="molecule type" value="Genomic_DNA"/>
</dbReference>
<protein>
    <submittedName>
        <fullName evidence="2">Uncharacterized protein</fullName>
    </submittedName>
</protein>
<keyword evidence="1" id="KW-0812">Transmembrane</keyword>
<comment type="caution">
    <text evidence="2">The sequence shown here is derived from an EMBL/GenBank/DDBJ whole genome shotgun (WGS) entry which is preliminary data.</text>
</comment>
<feature type="transmembrane region" description="Helical" evidence="1">
    <location>
        <begin position="5"/>
        <end position="23"/>
    </location>
</feature>
<evidence type="ECO:0000313" key="2">
    <source>
        <dbReference type="EMBL" id="OZM56769.1"/>
    </source>
</evidence>
<accession>A0A263BSU6</accession>
<evidence type="ECO:0000256" key="1">
    <source>
        <dbReference type="SAM" id="Phobius"/>
    </source>
</evidence>
<keyword evidence="3" id="KW-1185">Reference proteome</keyword>
<keyword evidence="1" id="KW-1133">Transmembrane helix</keyword>
<dbReference type="RefSeq" id="WP_094925165.1">
    <property type="nucleotide sequence ID" value="NZ_NPIA01000005.1"/>
</dbReference>
<proteinExistence type="predicted"/>
<dbReference type="Proteomes" id="UP000217083">
    <property type="component" value="Unassembled WGS sequence"/>
</dbReference>
<evidence type="ECO:0000313" key="3">
    <source>
        <dbReference type="Proteomes" id="UP000217083"/>
    </source>
</evidence>
<sequence>MRKKILWLIAIIIIFLPVILWWAKPSQSMPIIVLDKTVPDPEYREHKGLIWFINHEKYSDGERSLKDYTGFYPNSQTHSELTGIKDQVLASPLLYLVDTYGVYTEDLKHRKASQDRSKLVYGGLNDDDIAIIKAFTTKQDKTVIAEFNAFASPTPTHIRQEMETLLGVNWTGWIGRYFEQLNNDEIPDWMHTLYEQQYDAKWEFEGKGFVYIHENETIVVLEHDKHIGENELKMVKSDGDTGFKSASDVQKYYYWFDVVTPSENVETFYQYELDVTEAGKQILNKFGIPTTFPAVTKKTSDYTAYYFAGDFADIRSPLPPYWISGMKPLMKVSSLIENQEQFFWKVYIPMLSDIYEEIYENYNK</sequence>